<feature type="domain" description="AMP-binding enzyme C-terminal" evidence="2">
    <location>
        <begin position="385"/>
        <end position="451"/>
    </location>
</feature>
<dbReference type="EMBL" id="JAAIJR010000002">
    <property type="protein sequence ID" value="NEX18924.1"/>
    <property type="molecule type" value="Genomic_DNA"/>
</dbReference>
<accession>A0A6P1DTC0</accession>
<proteinExistence type="predicted"/>
<dbReference type="Pfam" id="PF00501">
    <property type="entry name" value="AMP-binding"/>
    <property type="match status" value="1"/>
</dbReference>
<reference evidence="4" key="1">
    <citation type="journal article" date="2020" name="Microbiol. Resour. Announc.">
        <title>Draft Genome Sequences of Thiorhodococcus mannitoliphagus and Thiorhodococcus minor, Purple Sulfur Photosynthetic Bacteria in the Gammaproteobacterial Family Chromatiaceae.</title>
        <authorList>
            <person name="Aviles F.A."/>
            <person name="Meyer T.E."/>
            <person name="Kyndt J.A."/>
        </authorList>
    </citation>
    <scope>NUCLEOTIDE SEQUENCE [LARGE SCALE GENOMIC DNA]</scope>
    <source>
        <strain evidence="4">DSM 18266</strain>
    </source>
</reference>
<gene>
    <name evidence="3" type="ORF">G3480_01090</name>
</gene>
<dbReference type="Pfam" id="PF13193">
    <property type="entry name" value="AMP-binding_C"/>
    <property type="match status" value="1"/>
</dbReference>
<dbReference type="InterPro" id="IPR025110">
    <property type="entry name" value="AMP-bd_C"/>
</dbReference>
<dbReference type="PANTHER" id="PTHR43767">
    <property type="entry name" value="LONG-CHAIN-FATTY-ACID--COA LIGASE"/>
    <property type="match status" value="1"/>
</dbReference>
<evidence type="ECO:0000313" key="4">
    <source>
        <dbReference type="Proteomes" id="UP000471640"/>
    </source>
</evidence>
<protein>
    <submittedName>
        <fullName evidence="3">AMP-binding protein</fullName>
    </submittedName>
</protein>
<organism evidence="3 4">
    <name type="scientific">Thiorhodococcus mannitoliphagus</name>
    <dbReference type="NCBI Taxonomy" id="329406"/>
    <lineage>
        <taxon>Bacteria</taxon>
        <taxon>Pseudomonadati</taxon>
        <taxon>Pseudomonadota</taxon>
        <taxon>Gammaproteobacteria</taxon>
        <taxon>Chromatiales</taxon>
        <taxon>Chromatiaceae</taxon>
        <taxon>Thiorhodococcus</taxon>
    </lineage>
</organism>
<evidence type="ECO:0000259" key="1">
    <source>
        <dbReference type="Pfam" id="PF00501"/>
    </source>
</evidence>
<dbReference type="GO" id="GO:0016878">
    <property type="term" value="F:acid-thiol ligase activity"/>
    <property type="evidence" value="ECO:0007669"/>
    <property type="project" value="UniProtKB-ARBA"/>
</dbReference>
<dbReference type="InterPro" id="IPR020845">
    <property type="entry name" value="AMP-binding_CS"/>
</dbReference>
<dbReference type="InterPro" id="IPR000873">
    <property type="entry name" value="AMP-dep_synth/lig_dom"/>
</dbReference>
<dbReference type="PROSITE" id="PS00455">
    <property type="entry name" value="AMP_BINDING"/>
    <property type="match status" value="1"/>
</dbReference>
<dbReference type="Proteomes" id="UP000471640">
    <property type="component" value="Unassembled WGS sequence"/>
</dbReference>
<dbReference type="InterPro" id="IPR045851">
    <property type="entry name" value="AMP-bd_C_sf"/>
</dbReference>
<dbReference type="InterPro" id="IPR042099">
    <property type="entry name" value="ANL_N_sf"/>
</dbReference>
<comment type="caution">
    <text evidence="3">The sequence shown here is derived from an EMBL/GenBank/DDBJ whole genome shotgun (WGS) entry which is preliminary data.</text>
</comment>
<name>A0A6P1DTC0_9GAMM</name>
<dbReference type="PANTHER" id="PTHR43767:SF1">
    <property type="entry name" value="NONRIBOSOMAL PEPTIDE SYNTHASE PES1 (EUROFUNG)-RELATED"/>
    <property type="match status" value="1"/>
</dbReference>
<sequence>MLDLPDFSAAPWQWGASCALAQGADRLSYAGLHAQVIERARRLASGGLKPGEVVMVPDAPAWDLVIMQHSLARSGAALFPFRADLPAFELAKLSQLVGAEWRWHRQSACLERTHCSLIQSASADSTEVRALIKTSGSSGEPKVAMLTGANLLASALAANQRLGLGASDLWLACLRLSHIGGLAIGYRCALAGATLLLHDGFDAAAVARDLAQWPVTHLSLVPPMLARLLDLGCLPPAQLSVLLVGGQAVSPSLARRALGAGWPLHLTYGMTETTSQIATRKVTAIREPDATLAGEPLPGVELDLHGCDAATRPPRPLRVRGPMVMAGYAGPDRLPGRGLQPGGWLEAADLACLSSDGQLRILGRADDVLVIGGVNVSRAAVQRRVCEAPGVRDCVVVGLREAVWGFRLALAYEGEVTEVDLEQWCRSSLMSHERPRVFMRVEQLPLLASGKHDRVRIGAMLEAMSGGSGAQPA</sequence>
<dbReference type="Gene3D" id="3.30.300.30">
    <property type="match status" value="1"/>
</dbReference>
<dbReference type="AlphaFoldDB" id="A0A6P1DTC0"/>
<evidence type="ECO:0000313" key="3">
    <source>
        <dbReference type="EMBL" id="NEX18924.1"/>
    </source>
</evidence>
<dbReference type="Gene3D" id="3.40.50.980">
    <property type="match status" value="1"/>
</dbReference>
<feature type="domain" description="AMP-dependent synthetase/ligase" evidence="1">
    <location>
        <begin position="120"/>
        <end position="328"/>
    </location>
</feature>
<dbReference type="SUPFAM" id="SSF56801">
    <property type="entry name" value="Acetyl-CoA synthetase-like"/>
    <property type="match status" value="1"/>
</dbReference>
<evidence type="ECO:0000259" key="2">
    <source>
        <dbReference type="Pfam" id="PF13193"/>
    </source>
</evidence>
<keyword evidence="4" id="KW-1185">Reference proteome</keyword>
<dbReference type="InterPro" id="IPR050237">
    <property type="entry name" value="ATP-dep_AMP-bd_enzyme"/>
</dbReference>
<dbReference type="Gene3D" id="3.40.50.12780">
    <property type="entry name" value="N-terminal domain of ligase-like"/>
    <property type="match status" value="1"/>
</dbReference>
<reference evidence="3 4" key="2">
    <citation type="submission" date="2020-02" db="EMBL/GenBank/DDBJ databases">
        <title>Genome sequences of Thiorhodococcus mannitoliphagus and Thiorhodococcus minor, purple sulfur photosynthetic bacteria in the gammaproteobacterial family, Chromatiaceae.</title>
        <authorList>
            <person name="Aviles F.A."/>
            <person name="Meyer T.E."/>
            <person name="Kyndt J.A."/>
        </authorList>
    </citation>
    <scope>NUCLEOTIDE SEQUENCE [LARGE SCALE GENOMIC DNA]</scope>
    <source>
        <strain evidence="3 4">DSM 18266</strain>
    </source>
</reference>